<dbReference type="EMBL" id="RBSV01000538">
    <property type="protein sequence ID" value="RMS68814.1"/>
    <property type="molecule type" value="Genomic_DNA"/>
</dbReference>
<gene>
    <name evidence="1" type="ORF">ALP60_05257</name>
</gene>
<sequence>MVLVKHHTSSSASGQLVSTSVKKSYPHLQGQPLRYTHSGGNEKGVSLMALDFPAPKVPDLQQPGNYLDLDQLGSADLLTWIDYPGITNGDLFMPNWRGCGAEGAVDDYVGDFIEVRGLQPEGMPLMINNPLLMRLDKGWVFYSYTVEGSVEESRRLFFYVGKRPPTAAGLGVPQCKESHDLKLDPDLLWGLSQVSIVTPPYLAMREGDRVTLTLDLYFEDGCSLYPLVESRLLTGNEVGQPLRWSITAGEFLSIENGVALMSYCIEYADSTFITDSVTQSLAIVAPSAALLPPLRIKDFNGGSLDPEAFPDGITLLIDPFGMQIDDDVVVYVSSGNMLVQTLRADISNLDSGVLQFSLANAWLCANNGKEIELVYQYARPGHAASSLPRKVMLSLPLDLPVPVIDDAQIESAEEWGVKGYIYASLLQNGVKIRIPDDAFIGDDSTVQMHWEGNTSTGSFIADPSPDDPRLFIIPSTAVPANMGKWVEVYYKVVSLSQSGTSPVFKLEVRGLVGVWPVIQIMRPRITDTLLYLDLVPSEGAGLDLASWPYMAPGQRVRIKAIGLSQSGSPQAVGLRTGAAEPLSEAEYQSRQVSVIIPRDFLESLQRKTLTNTVTVEVSFDDGATYTQFPSINFIVLDGHSLQAGGLAQDATATGMTPHINGRNPMANNTLNHLTEWMKDLDNNVMWGWDSIAAMARGKLNNLLLQEYVARFSSDTYLKPVSGEVRLSEGFKESIHNFILDAPRLAFSNDNLGQSHATLTCSILGGTQLTMKNNVDNWEAYRVIHIDALQGPKLTLDLALERVPGNIESDGRLRLDLKDSDNFILTFAADRTDRALGGAFFKALFNALPDEERIWTLGVIKRGTNNLMHPQSFKLRTQTNPAAPLDPHAANYGDGAVLVFIRLEGSQEGGDIPVEYQYLIPDDVGKDYSATVLFSAERTFKAALFIGEVTKTIASVIEGVVFKPVHDGSGRLVKATATSGRLKTSESSSQDVQVQIDGVSVLANVYKTETWLDALGSTPLSVELIADGTVALTWKSKATPGVVLTLPGHGALLVMSKVVTVDVRCIYTFAEENNDLVLIPSLTINTIIDGLTFVEIPPPANSFSLLFLIAAVKSNFEKLNKDPFESDIKAALARKLATRVPISSFIRDSIDLNFNEAIVPDVLRAPRDIAAFGRINSSGADFVVSPAEHLMVVDSSTTFSIQPPGANVTWSVERLQGDAQNFGAINGTGRYYAPEASLTELAFTRVRVTATDMNSNYRSSALVTIVTNPITVNPLIQVCDAGQIVELEAGSLGTEEMHWSLKDPVPGESGVLEGSALADGYHRYVAAHKVPGKTYVLDQIVVTSGQASVSSWVLVKHQTPLLTVKVVKTVEVSEVLEVAKVGKPMDVVTIRADQVQLQAFANAVALPGVRWRVGAGSGSISDGLYTPDISSTDRFVLIFAEADHPVFDVMEGHIILPLPVGGFAKELELMKGKEVPAS</sequence>
<comment type="caution">
    <text evidence="1">The sequence shown here is derived from an EMBL/GenBank/DDBJ whole genome shotgun (WGS) entry which is preliminary data.</text>
</comment>
<accession>A0A3M5FSQ7</accession>
<name>A0A3M5FSQ7_PSESS</name>
<organism evidence="1 2">
    <name type="scientific">Pseudomonas savastanoi</name>
    <name type="common">Pseudomonas syringae pv. savastanoi</name>
    <dbReference type="NCBI Taxonomy" id="29438"/>
    <lineage>
        <taxon>Bacteria</taxon>
        <taxon>Pseudomonadati</taxon>
        <taxon>Pseudomonadota</taxon>
        <taxon>Gammaproteobacteria</taxon>
        <taxon>Pseudomonadales</taxon>
        <taxon>Pseudomonadaceae</taxon>
        <taxon>Pseudomonas</taxon>
    </lineage>
</organism>
<dbReference type="Proteomes" id="UP000268887">
    <property type="component" value="Unassembled WGS sequence"/>
</dbReference>
<proteinExistence type="predicted"/>
<evidence type="ECO:0000313" key="2">
    <source>
        <dbReference type="Proteomes" id="UP000268887"/>
    </source>
</evidence>
<protein>
    <submittedName>
        <fullName evidence="1">Uncharacterized protein</fullName>
    </submittedName>
</protein>
<evidence type="ECO:0000313" key="1">
    <source>
        <dbReference type="EMBL" id="RMS68814.1"/>
    </source>
</evidence>
<reference evidence="1 2" key="1">
    <citation type="submission" date="2018-08" db="EMBL/GenBank/DDBJ databases">
        <title>Recombination of ecologically and evolutionarily significant loci maintains genetic cohesion in the Pseudomonas syringae species complex.</title>
        <authorList>
            <person name="Dillon M."/>
            <person name="Thakur S."/>
            <person name="Almeida R.N.D."/>
            <person name="Weir B.S."/>
            <person name="Guttman D.S."/>
        </authorList>
    </citation>
    <scope>NUCLEOTIDE SEQUENCE [LARGE SCALE GENOMIC DNA]</scope>
    <source>
        <strain evidence="1 2">ICMP 13927</strain>
    </source>
</reference>